<reference evidence="1" key="1">
    <citation type="submission" date="2014-11" db="EMBL/GenBank/DDBJ databases">
        <authorList>
            <person name="Amaro Gonzalez C."/>
        </authorList>
    </citation>
    <scope>NUCLEOTIDE SEQUENCE</scope>
</reference>
<reference evidence="1" key="2">
    <citation type="journal article" date="2015" name="Fish Shellfish Immunol.">
        <title>Early steps in the European eel (Anguilla anguilla)-Vibrio vulnificus interaction in the gills: Role of the RtxA13 toxin.</title>
        <authorList>
            <person name="Callol A."/>
            <person name="Pajuelo D."/>
            <person name="Ebbesson L."/>
            <person name="Teles M."/>
            <person name="MacKenzie S."/>
            <person name="Amaro C."/>
        </authorList>
    </citation>
    <scope>NUCLEOTIDE SEQUENCE</scope>
</reference>
<proteinExistence type="predicted"/>
<evidence type="ECO:0000313" key="1">
    <source>
        <dbReference type="EMBL" id="JAH09188.1"/>
    </source>
</evidence>
<dbReference type="EMBL" id="GBXM01099389">
    <property type="protein sequence ID" value="JAH09188.1"/>
    <property type="molecule type" value="Transcribed_RNA"/>
</dbReference>
<dbReference type="AlphaFoldDB" id="A0A0E9PZ72"/>
<sequence length="55" mass="6177">MLNTLPVGLENLAFLEDGADWLCCREDGTLVGFPLGNLPLRKPHPDLSHFIFHVF</sequence>
<protein>
    <submittedName>
        <fullName evidence="1">Uncharacterized protein</fullName>
    </submittedName>
</protein>
<accession>A0A0E9PZ72</accession>
<name>A0A0E9PZ72_ANGAN</name>
<organism evidence="1">
    <name type="scientific">Anguilla anguilla</name>
    <name type="common">European freshwater eel</name>
    <name type="synonym">Muraena anguilla</name>
    <dbReference type="NCBI Taxonomy" id="7936"/>
    <lineage>
        <taxon>Eukaryota</taxon>
        <taxon>Metazoa</taxon>
        <taxon>Chordata</taxon>
        <taxon>Craniata</taxon>
        <taxon>Vertebrata</taxon>
        <taxon>Euteleostomi</taxon>
        <taxon>Actinopterygii</taxon>
        <taxon>Neopterygii</taxon>
        <taxon>Teleostei</taxon>
        <taxon>Anguilliformes</taxon>
        <taxon>Anguillidae</taxon>
        <taxon>Anguilla</taxon>
    </lineage>
</organism>